<dbReference type="KEGG" id="amt:Amet_2449"/>
<dbReference type="STRING" id="293826.Amet_2449"/>
<gene>
    <name evidence="1" type="ordered locus">Amet_2449</name>
</gene>
<evidence type="ECO:0000313" key="1">
    <source>
        <dbReference type="EMBL" id="ABR48603.1"/>
    </source>
</evidence>
<dbReference type="eggNOG" id="COG3391">
    <property type="taxonomic scope" value="Bacteria"/>
</dbReference>
<sequence>MENNFDLSPGATVSLDHKFSDLIAECIIVDKVYAHCQQRECFEDIRVSVPQCGKLELVDITFNPGEIIDQTLVITPIPHRPHFSRVRFRVLITFVLHVRDIKTGVITPIVGQLPEIQKDIVIFIPQARDEFAFEIVIETASQLLNQPIQDGEELVFAVGTFIIVKVVGRVQLFVPAFGFCPEPPDCEEFAPDAICDDFDQEPFPEFFPRQLQDIPEDELF</sequence>
<protein>
    <recommendedName>
        <fullName evidence="3">SipL SPOCS domain-containing protein</fullName>
    </recommendedName>
</protein>
<evidence type="ECO:0008006" key="3">
    <source>
        <dbReference type="Google" id="ProtNLM"/>
    </source>
</evidence>
<evidence type="ECO:0000313" key="2">
    <source>
        <dbReference type="Proteomes" id="UP000001572"/>
    </source>
</evidence>
<dbReference type="Proteomes" id="UP000001572">
    <property type="component" value="Chromosome"/>
</dbReference>
<organism evidence="1 2">
    <name type="scientific">Alkaliphilus metalliredigens (strain QYMF)</name>
    <dbReference type="NCBI Taxonomy" id="293826"/>
    <lineage>
        <taxon>Bacteria</taxon>
        <taxon>Bacillati</taxon>
        <taxon>Bacillota</taxon>
        <taxon>Clostridia</taxon>
        <taxon>Peptostreptococcales</taxon>
        <taxon>Natronincolaceae</taxon>
        <taxon>Alkaliphilus</taxon>
    </lineage>
</organism>
<name>A6TQY5_ALKMQ</name>
<dbReference type="AlphaFoldDB" id="A6TQY5"/>
<accession>A6TQY5</accession>
<reference evidence="2" key="1">
    <citation type="journal article" date="2016" name="Genome Announc.">
        <title>Complete genome sequence of Alkaliphilus metalliredigens strain QYMF, an alkaliphilic and metal-reducing bacterium isolated from borax-contaminated leachate ponds.</title>
        <authorList>
            <person name="Hwang C."/>
            <person name="Copeland A."/>
            <person name="Lucas S."/>
            <person name="Lapidus A."/>
            <person name="Barry K."/>
            <person name="Detter J.C."/>
            <person name="Glavina Del Rio T."/>
            <person name="Hammon N."/>
            <person name="Israni S."/>
            <person name="Dalin E."/>
            <person name="Tice H."/>
            <person name="Pitluck S."/>
            <person name="Chertkov O."/>
            <person name="Brettin T."/>
            <person name="Bruce D."/>
            <person name="Han C."/>
            <person name="Schmutz J."/>
            <person name="Larimer F."/>
            <person name="Land M.L."/>
            <person name="Hauser L."/>
            <person name="Kyrpides N."/>
            <person name="Mikhailova N."/>
            <person name="Ye Q."/>
            <person name="Zhou J."/>
            <person name="Richardson P."/>
            <person name="Fields M.W."/>
        </authorList>
    </citation>
    <scope>NUCLEOTIDE SEQUENCE [LARGE SCALE GENOMIC DNA]</scope>
    <source>
        <strain evidence="2">QYMF</strain>
    </source>
</reference>
<keyword evidence="2" id="KW-1185">Reference proteome</keyword>
<proteinExistence type="predicted"/>
<dbReference type="HOGENOM" id="CLU_1174988_0_0_9"/>
<dbReference type="EMBL" id="CP000724">
    <property type="protein sequence ID" value="ABR48603.1"/>
    <property type="molecule type" value="Genomic_DNA"/>
</dbReference>